<name>A0A8H8BRE7_9HELO</name>
<feature type="compositionally biased region" description="Basic and acidic residues" evidence="1">
    <location>
        <begin position="391"/>
        <end position="403"/>
    </location>
</feature>
<feature type="compositionally biased region" description="Polar residues" evidence="1">
    <location>
        <begin position="326"/>
        <end position="337"/>
    </location>
</feature>
<feature type="region of interest" description="Disordered" evidence="1">
    <location>
        <begin position="1"/>
        <end position="50"/>
    </location>
</feature>
<feature type="compositionally biased region" description="Acidic residues" evidence="1">
    <location>
        <begin position="34"/>
        <end position="43"/>
    </location>
</feature>
<evidence type="ECO:0000313" key="3">
    <source>
        <dbReference type="Proteomes" id="UP000664132"/>
    </source>
</evidence>
<sequence length="516" mass="57966">MAKRARLRRGSASDSDNPNDTSSELALNSNSDVESSDDSDDGASEPVRPRQRRKDLRWLHAGLFKNAKEEIKDIWYAFKKDKSGRYKIIYASDWMGTAFENLDVGRRKSDLITWDKHHSDKWSRFITARGTWTWLDPNSPNLFRRGKERNRTLGPPLNAIHSTVDDSPSGPAPRPMEQAEASPEECYPDTTIPFSTIRIAVGAYKDYNKDSLTVIADFLTGQLARDVKFRRHRASRNDQVESAFYECGWRVNRRALERANDSILGMTENVYQSKAWRNAPPLWVDKYKGDQLNTLLNQMREDMGEFGESDDVGSDDESAEPAMETSPRSDSESQLDSETAPRKDGHHSLTTVAGPSRRKANPKPAKAKGGPKSSSKPSKSTISNQRVTKRLWKDIEKSDRFDSTDEELDYPENSREKGKGRAVKKPRMRKQIAEASSDEDDDEELEEKQAAFTVAQRSPSPAPGGQNKSAVTCIDSSDDDSEVEILEHLSTPVGPKTEQPPYYDALLPPDFSGSSL</sequence>
<keyword evidence="3" id="KW-1185">Reference proteome</keyword>
<evidence type="ECO:0000313" key="2">
    <source>
        <dbReference type="EMBL" id="KAG4421987.1"/>
    </source>
</evidence>
<organism evidence="2 3">
    <name type="scientific">Cadophora malorum</name>
    <dbReference type="NCBI Taxonomy" id="108018"/>
    <lineage>
        <taxon>Eukaryota</taxon>
        <taxon>Fungi</taxon>
        <taxon>Dikarya</taxon>
        <taxon>Ascomycota</taxon>
        <taxon>Pezizomycotina</taxon>
        <taxon>Leotiomycetes</taxon>
        <taxon>Helotiales</taxon>
        <taxon>Ploettnerulaceae</taxon>
        <taxon>Cadophora</taxon>
    </lineage>
</organism>
<evidence type="ECO:0000256" key="1">
    <source>
        <dbReference type="SAM" id="MobiDB-lite"/>
    </source>
</evidence>
<feature type="region of interest" description="Disordered" evidence="1">
    <location>
        <begin position="154"/>
        <end position="185"/>
    </location>
</feature>
<feature type="compositionally biased region" description="Low complexity" evidence="1">
    <location>
        <begin position="362"/>
        <end position="380"/>
    </location>
</feature>
<reference evidence="2" key="1">
    <citation type="submission" date="2021-02" db="EMBL/GenBank/DDBJ databases">
        <title>Genome sequence Cadophora malorum strain M34.</title>
        <authorList>
            <person name="Stefanovic E."/>
            <person name="Vu D."/>
            <person name="Scully C."/>
            <person name="Dijksterhuis J."/>
            <person name="Roader J."/>
            <person name="Houbraken J."/>
        </authorList>
    </citation>
    <scope>NUCLEOTIDE SEQUENCE</scope>
    <source>
        <strain evidence="2">M34</strain>
    </source>
</reference>
<comment type="caution">
    <text evidence="2">The sequence shown here is derived from an EMBL/GenBank/DDBJ whole genome shotgun (WGS) entry which is preliminary data.</text>
</comment>
<dbReference type="AlphaFoldDB" id="A0A8H8BRE7"/>
<proteinExistence type="predicted"/>
<protein>
    <submittedName>
        <fullName evidence="2">Uncharacterized protein</fullName>
    </submittedName>
</protein>
<feature type="region of interest" description="Disordered" evidence="1">
    <location>
        <begin position="305"/>
        <end position="516"/>
    </location>
</feature>
<feature type="compositionally biased region" description="Acidic residues" evidence="1">
    <location>
        <begin position="305"/>
        <end position="319"/>
    </location>
</feature>
<gene>
    <name evidence="2" type="ORF">IFR04_004846</name>
</gene>
<accession>A0A8H8BRE7</accession>
<dbReference type="Proteomes" id="UP000664132">
    <property type="component" value="Unassembled WGS sequence"/>
</dbReference>
<feature type="compositionally biased region" description="Acidic residues" evidence="1">
    <location>
        <begin position="436"/>
        <end position="446"/>
    </location>
</feature>
<dbReference type="OrthoDB" id="3564082at2759"/>
<feature type="compositionally biased region" description="Basic residues" evidence="1">
    <location>
        <begin position="420"/>
        <end position="430"/>
    </location>
</feature>
<feature type="compositionally biased region" description="Polar residues" evidence="1">
    <location>
        <begin position="12"/>
        <end position="28"/>
    </location>
</feature>
<dbReference type="EMBL" id="JAFJYH010000056">
    <property type="protein sequence ID" value="KAG4421987.1"/>
    <property type="molecule type" value="Genomic_DNA"/>
</dbReference>